<evidence type="ECO:0000256" key="2">
    <source>
        <dbReference type="ARBA" id="ARBA00022448"/>
    </source>
</evidence>
<dbReference type="GO" id="GO:0044233">
    <property type="term" value="C:mitochondria-associated endoplasmic reticulum membrane contact site"/>
    <property type="evidence" value="ECO:0007669"/>
    <property type="project" value="InterPro"/>
</dbReference>
<evidence type="ECO:0000313" key="7">
    <source>
        <dbReference type="EMBL" id="CAL1537943.1"/>
    </source>
</evidence>
<dbReference type="AlphaFoldDB" id="A0AAV2HWR2"/>
<keyword evidence="4" id="KW-0446">Lipid-binding</keyword>
<dbReference type="GO" id="GO:0006869">
    <property type="term" value="P:lipid transport"/>
    <property type="evidence" value="ECO:0007669"/>
    <property type="project" value="UniProtKB-KW"/>
</dbReference>
<dbReference type="InterPro" id="IPR031468">
    <property type="entry name" value="SMP_LBD"/>
</dbReference>
<sequence length="116" mass="13215">MEFEDLLKTKTAVFVDELYLRDFSLGETMPVFSSMSVVNCQVHHDLIEALELKAELDYNGGFQVAIDAALPFGRMAFVSVKVLSLKGPLRLHFTKLPFSHWSMSFYEVRPNTFGLH</sequence>
<dbReference type="GO" id="GO:0051560">
    <property type="term" value="P:mitochondrial calcium ion homeostasis"/>
    <property type="evidence" value="ECO:0007669"/>
    <property type="project" value="InterPro"/>
</dbReference>
<comment type="caution">
    <text evidence="7">The sequence shown here is derived from an EMBL/GenBank/DDBJ whole genome shotgun (WGS) entry which is preliminary data.</text>
</comment>
<comment type="subcellular location">
    <subcellularLocation>
        <location evidence="1">Membrane</location>
    </subcellularLocation>
</comment>
<dbReference type="GO" id="GO:1990456">
    <property type="term" value="P:mitochondrion-endoplasmic reticulum membrane tethering"/>
    <property type="evidence" value="ECO:0007669"/>
    <property type="project" value="InterPro"/>
</dbReference>
<evidence type="ECO:0000313" key="8">
    <source>
        <dbReference type="Proteomes" id="UP001497497"/>
    </source>
</evidence>
<keyword evidence="8" id="KW-1185">Reference proteome</keyword>
<dbReference type="Proteomes" id="UP001497497">
    <property type="component" value="Unassembled WGS sequence"/>
</dbReference>
<dbReference type="InterPro" id="IPR039275">
    <property type="entry name" value="PDZD8"/>
</dbReference>
<evidence type="ECO:0000259" key="6">
    <source>
        <dbReference type="PROSITE" id="PS51847"/>
    </source>
</evidence>
<gene>
    <name evidence="7" type="ORF">GSLYS_00011778001</name>
</gene>
<dbReference type="PANTHER" id="PTHR21519">
    <property type="entry name" value="PDZ DOMAIN-CONTAINING PROTEIN 8"/>
    <property type="match status" value="1"/>
</dbReference>
<dbReference type="GO" id="GO:0005739">
    <property type="term" value="C:mitochondrion"/>
    <property type="evidence" value="ECO:0007669"/>
    <property type="project" value="GOC"/>
</dbReference>
<reference evidence="7 8" key="1">
    <citation type="submission" date="2024-04" db="EMBL/GenBank/DDBJ databases">
        <authorList>
            <consortium name="Genoscope - CEA"/>
            <person name="William W."/>
        </authorList>
    </citation>
    <scope>NUCLEOTIDE SEQUENCE [LARGE SCALE GENOMIC DNA]</scope>
</reference>
<evidence type="ECO:0000256" key="1">
    <source>
        <dbReference type="ARBA" id="ARBA00004370"/>
    </source>
</evidence>
<feature type="domain" description="SMP-LTD" evidence="6">
    <location>
        <begin position="1"/>
        <end position="116"/>
    </location>
</feature>
<keyword evidence="2" id="KW-0813">Transport</keyword>
<dbReference type="GO" id="GO:0008289">
    <property type="term" value="F:lipid binding"/>
    <property type="evidence" value="ECO:0007669"/>
    <property type="project" value="UniProtKB-KW"/>
</dbReference>
<keyword evidence="3" id="KW-0445">Lipid transport</keyword>
<organism evidence="7 8">
    <name type="scientific">Lymnaea stagnalis</name>
    <name type="common">Great pond snail</name>
    <name type="synonym">Helix stagnalis</name>
    <dbReference type="NCBI Taxonomy" id="6523"/>
    <lineage>
        <taxon>Eukaryota</taxon>
        <taxon>Metazoa</taxon>
        <taxon>Spiralia</taxon>
        <taxon>Lophotrochozoa</taxon>
        <taxon>Mollusca</taxon>
        <taxon>Gastropoda</taxon>
        <taxon>Heterobranchia</taxon>
        <taxon>Euthyneura</taxon>
        <taxon>Panpulmonata</taxon>
        <taxon>Hygrophila</taxon>
        <taxon>Lymnaeoidea</taxon>
        <taxon>Lymnaeidae</taxon>
        <taxon>Lymnaea</taxon>
    </lineage>
</organism>
<evidence type="ECO:0000256" key="3">
    <source>
        <dbReference type="ARBA" id="ARBA00023055"/>
    </source>
</evidence>
<dbReference type="GO" id="GO:0016020">
    <property type="term" value="C:membrane"/>
    <property type="evidence" value="ECO:0007669"/>
    <property type="project" value="UniProtKB-SubCell"/>
</dbReference>
<evidence type="ECO:0000256" key="4">
    <source>
        <dbReference type="ARBA" id="ARBA00023121"/>
    </source>
</evidence>
<proteinExistence type="predicted"/>
<dbReference type="PANTHER" id="PTHR21519:SF1">
    <property type="entry name" value="PDZ DOMAIN-CONTAINING PROTEIN 8"/>
    <property type="match status" value="1"/>
</dbReference>
<dbReference type="EMBL" id="CAXITT010000279">
    <property type="protein sequence ID" value="CAL1537943.1"/>
    <property type="molecule type" value="Genomic_DNA"/>
</dbReference>
<dbReference type="PROSITE" id="PS51847">
    <property type="entry name" value="SMP"/>
    <property type="match status" value="1"/>
</dbReference>
<protein>
    <recommendedName>
        <fullName evidence="6">SMP-LTD domain-containing protein</fullName>
    </recommendedName>
</protein>
<dbReference type="Pfam" id="PF26547">
    <property type="entry name" value="PDZD8_N"/>
    <property type="match status" value="1"/>
</dbReference>
<accession>A0AAV2HWR2</accession>
<keyword evidence="5" id="KW-0472">Membrane</keyword>
<dbReference type="InterPro" id="IPR058801">
    <property type="entry name" value="PDZD8_N"/>
</dbReference>
<name>A0AAV2HWR2_LYMST</name>
<evidence type="ECO:0000256" key="5">
    <source>
        <dbReference type="ARBA" id="ARBA00023136"/>
    </source>
</evidence>